<name>Q4RAA0_TETNG</name>
<organism evidence="1">
    <name type="scientific">Tetraodon nigroviridis</name>
    <name type="common">Spotted green pufferfish</name>
    <name type="synonym">Chelonodon nigroviridis</name>
    <dbReference type="NCBI Taxonomy" id="99883"/>
    <lineage>
        <taxon>Eukaryota</taxon>
        <taxon>Metazoa</taxon>
        <taxon>Chordata</taxon>
        <taxon>Craniata</taxon>
        <taxon>Vertebrata</taxon>
        <taxon>Euteleostomi</taxon>
        <taxon>Actinopterygii</taxon>
        <taxon>Neopterygii</taxon>
        <taxon>Teleostei</taxon>
        <taxon>Neoteleostei</taxon>
        <taxon>Acanthomorphata</taxon>
        <taxon>Eupercaria</taxon>
        <taxon>Tetraodontiformes</taxon>
        <taxon>Tetradontoidea</taxon>
        <taxon>Tetraodontidae</taxon>
        <taxon>Tetraodon</taxon>
    </lineage>
</organism>
<dbReference type="EMBL" id="CAAE01024178">
    <property type="protein sequence ID" value="CAG14683.1"/>
    <property type="molecule type" value="Genomic_DNA"/>
</dbReference>
<proteinExistence type="predicted"/>
<gene>
    <name evidence="1" type="ORF">GSTENG00038599001</name>
</gene>
<dbReference type="PRINTS" id="PR00593">
    <property type="entry name" value="MTABOTROPICR"/>
</dbReference>
<dbReference type="GO" id="GO:0007186">
    <property type="term" value="P:G protein-coupled receptor signaling pathway"/>
    <property type="evidence" value="ECO:0007669"/>
    <property type="project" value="InterPro"/>
</dbReference>
<reference evidence="1" key="1">
    <citation type="journal article" date="2004" name="Nature">
        <title>Genome duplication in the teleost fish Tetraodon nigroviridis reveals the early vertebrate proto-karyotype.</title>
        <authorList>
            <person name="Jaillon O."/>
            <person name="Aury J.-M."/>
            <person name="Brunet F."/>
            <person name="Petit J.-L."/>
            <person name="Stange-Thomann N."/>
            <person name="Mauceli E."/>
            <person name="Bouneau L."/>
            <person name="Fischer C."/>
            <person name="Ozouf-Costaz C."/>
            <person name="Bernot A."/>
            <person name="Nicaud S."/>
            <person name="Jaffe D."/>
            <person name="Fisher S."/>
            <person name="Lutfalla G."/>
            <person name="Dossat C."/>
            <person name="Segurens B."/>
            <person name="Dasilva C."/>
            <person name="Salanoubat M."/>
            <person name="Levy M."/>
            <person name="Boudet N."/>
            <person name="Castellano S."/>
            <person name="Anthouard V."/>
            <person name="Jubin C."/>
            <person name="Castelli V."/>
            <person name="Katinka M."/>
            <person name="Vacherie B."/>
            <person name="Biemont C."/>
            <person name="Skalli Z."/>
            <person name="Cattolico L."/>
            <person name="Poulain J."/>
            <person name="De Berardinis V."/>
            <person name="Cruaud C."/>
            <person name="Duprat S."/>
            <person name="Brottier P."/>
            <person name="Coutanceau J.-P."/>
            <person name="Gouzy J."/>
            <person name="Parra G."/>
            <person name="Lardier G."/>
            <person name="Chapple C."/>
            <person name="McKernan K.J."/>
            <person name="McEwan P."/>
            <person name="Bosak S."/>
            <person name="Kellis M."/>
            <person name="Volff J.-N."/>
            <person name="Guigo R."/>
            <person name="Zody M.C."/>
            <person name="Mesirov J."/>
            <person name="Lindblad-Toh K."/>
            <person name="Birren B."/>
            <person name="Nusbaum C."/>
            <person name="Kahn D."/>
            <person name="Robinson-Rechavi M."/>
            <person name="Laudet V."/>
            <person name="Schachter V."/>
            <person name="Quetier F."/>
            <person name="Saurin W."/>
            <person name="Scarpelli C."/>
            <person name="Wincker P."/>
            <person name="Lander E.S."/>
            <person name="Weissenbach J."/>
            <person name="Roest Crollius H."/>
        </authorList>
    </citation>
    <scope>NUCLEOTIDE SEQUENCE [LARGE SCALE GENOMIC DNA]</scope>
</reference>
<accession>Q4RAA0</accession>
<comment type="caution">
    <text evidence="1">The sequence shown here is derived from an EMBL/GenBank/DDBJ whole genome shotgun (WGS) entry which is preliminary data.</text>
</comment>
<dbReference type="OrthoDB" id="425344at2759"/>
<reference evidence="1" key="2">
    <citation type="submission" date="2004-02" db="EMBL/GenBank/DDBJ databases">
        <authorList>
            <consortium name="Genoscope"/>
            <consortium name="Whitehead Institute Centre for Genome Research"/>
        </authorList>
    </citation>
    <scope>NUCLEOTIDE SEQUENCE</scope>
</reference>
<dbReference type="KEGG" id="tng:GSTEN00038599G001"/>
<dbReference type="Gene3D" id="3.40.50.2300">
    <property type="match status" value="1"/>
</dbReference>
<dbReference type="InterPro" id="IPR028082">
    <property type="entry name" value="Peripla_BP_I"/>
</dbReference>
<dbReference type="InterPro" id="IPR000162">
    <property type="entry name" value="GPCR_3_mtglu_rcpt"/>
</dbReference>
<dbReference type="SUPFAM" id="SSF53822">
    <property type="entry name" value="Periplasmic binding protein-like I"/>
    <property type="match status" value="1"/>
</dbReference>
<dbReference type="GO" id="GO:0016020">
    <property type="term" value="C:membrane"/>
    <property type="evidence" value="ECO:0007669"/>
    <property type="project" value="InterPro"/>
</dbReference>
<evidence type="ECO:0000313" key="1">
    <source>
        <dbReference type="EMBL" id="CAG14683.1"/>
    </source>
</evidence>
<protein>
    <submittedName>
        <fullName evidence="1">(spotted green pufferfish) hypothetical protein</fullName>
    </submittedName>
</protein>
<feature type="non-terminal residue" evidence="1">
    <location>
        <position position="1"/>
    </location>
</feature>
<feature type="non-terminal residue" evidence="1">
    <location>
        <position position="46"/>
    </location>
</feature>
<dbReference type="AlphaFoldDB" id="Q4RAA0"/>
<sequence>GGLCISQSVKIPREPKPGEFDKIVRRLSENPNARVVIIFANEDDIR</sequence>